<dbReference type="InterPro" id="IPR001853">
    <property type="entry name" value="DSBA-like_thioredoxin_dom"/>
</dbReference>
<sequence>MSKELELIFDFGSPNAYLIYKALPPLLERTQATLTVVPCLLGGIFKSTGNQPPMMAFNGVAGKLEYDQLEMQRFIAKYDLHKFSFNPHFPVNTLLLMRGAIAAQNQGILEAYLEAGLASMWEQGLKMDDPEVFVETMNAAGLDGQSLLESTADPAVKAKLVENTAAAVERGCFGIPTFYVGDEMFFGKERLPQIEEALTG</sequence>
<dbReference type="InterPro" id="IPR036249">
    <property type="entry name" value="Thioredoxin-like_sf"/>
</dbReference>
<dbReference type="Pfam" id="PF01323">
    <property type="entry name" value="DSBA"/>
    <property type="match status" value="1"/>
</dbReference>
<dbReference type="EC" id="5.99.1.4" evidence="1"/>
<comment type="catalytic activity">
    <reaction evidence="1">
        <text>2-hydroxychromene-2-carboxylate = (3E)-4-(2-hydroxyphenyl)-2-oxobut-3-enoate</text>
        <dbReference type="Rhea" id="RHEA:27401"/>
        <dbReference type="ChEBI" id="CHEBI:59350"/>
        <dbReference type="ChEBI" id="CHEBI:59353"/>
        <dbReference type="EC" id="5.99.1.4"/>
    </reaction>
</comment>
<dbReference type="GO" id="GO:0016853">
    <property type="term" value="F:isomerase activity"/>
    <property type="evidence" value="ECO:0007669"/>
    <property type="project" value="UniProtKB-KW"/>
</dbReference>
<evidence type="ECO:0000256" key="1">
    <source>
        <dbReference type="PIRNR" id="PIRNR006386"/>
    </source>
</evidence>
<evidence type="ECO:0000313" key="3">
    <source>
        <dbReference type="EMBL" id="WOJ96997.1"/>
    </source>
</evidence>
<name>A0ABZ0IBU6_9GAMM</name>
<evidence type="ECO:0000313" key="4">
    <source>
        <dbReference type="Proteomes" id="UP001626549"/>
    </source>
</evidence>
<dbReference type="PANTHER" id="PTHR42943:SF2">
    <property type="entry name" value="GLUTATHIONE S-TRANSFERASE KAPPA 1"/>
    <property type="match status" value="1"/>
</dbReference>
<dbReference type="SUPFAM" id="SSF52833">
    <property type="entry name" value="Thioredoxin-like"/>
    <property type="match status" value="1"/>
</dbReference>
<dbReference type="InterPro" id="IPR044087">
    <property type="entry name" value="NahD-like"/>
</dbReference>
<keyword evidence="4" id="KW-1185">Reference proteome</keyword>
<dbReference type="CDD" id="cd03022">
    <property type="entry name" value="DsbA_HCCA_Iso"/>
    <property type="match status" value="1"/>
</dbReference>
<dbReference type="EMBL" id="CP136865">
    <property type="protein sequence ID" value="WOJ96997.1"/>
    <property type="molecule type" value="Genomic_DNA"/>
</dbReference>
<reference evidence="3 4" key="1">
    <citation type="submission" date="2023-10" db="EMBL/GenBank/DDBJ databases">
        <title>Two novel species belonging to the OM43/NOR5 clade.</title>
        <authorList>
            <person name="Park M."/>
        </authorList>
    </citation>
    <scope>NUCLEOTIDE SEQUENCE [LARGE SCALE GENOMIC DNA]</scope>
    <source>
        <strain evidence="3 4">IMCC45268</strain>
    </source>
</reference>
<keyword evidence="1 3" id="KW-0413">Isomerase</keyword>
<dbReference type="Proteomes" id="UP001626549">
    <property type="component" value="Chromosome"/>
</dbReference>
<dbReference type="InterPro" id="IPR014440">
    <property type="entry name" value="HCCAis_GSTk"/>
</dbReference>
<dbReference type="PIRSF" id="PIRSF006386">
    <property type="entry name" value="HCCAis_GSTk"/>
    <property type="match status" value="1"/>
</dbReference>
<evidence type="ECO:0000259" key="2">
    <source>
        <dbReference type="Pfam" id="PF01323"/>
    </source>
</evidence>
<protein>
    <recommendedName>
        <fullName evidence="1">2-hydroxychromene-2-carboxylate isomerase</fullName>
        <ecNumber evidence="1">5.99.1.4</ecNumber>
    </recommendedName>
</protein>
<organism evidence="3 4">
    <name type="scientific">Congregibacter brevis</name>
    <dbReference type="NCBI Taxonomy" id="3081201"/>
    <lineage>
        <taxon>Bacteria</taxon>
        <taxon>Pseudomonadati</taxon>
        <taxon>Pseudomonadota</taxon>
        <taxon>Gammaproteobacteria</taxon>
        <taxon>Cellvibrionales</taxon>
        <taxon>Halieaceae</taxon>
        <taxon>Congregibacter</taxon>
    </lineage>
</organism>
<dbReference type="Gene3D" id="3.40.30.10">
    <property type="entry name" value="Glutaredoxin"/>
    <property type="match status" value="1"/>
</dbReference>
<dbReference type="PANTHER" id="PTHR42943">
    <property type="entry name" value="GLUTATHIONE S-TRANSFERASE KAPPA"/>
    <property type="match status" value="1"/>
</dbReference>
<dbReference type="InterPro" id="IPR051924">
    <property type="entry name" value="GST_Kappa/NadH"/>
</dbReference>
<feature type="domain" description="DSBA-like thioredoxin" evidence="2">
    <location>
        <begin position="6"/>
        <end position="198"/>
    </location>
</feature>
<comment type="similarity">
    <text evidence="1">Belongs to the GST superfamily. NadH family.</text>
</comment>
<accession>A0ABZ0IBU6</accession>
<dbReference type="RefSeq" id="WP_407327683.1">
    <property type="nucleotide sequence ID" value="NZ_CP136865.1"/>
</dbReference>
<gene>
    <name evidence="3" type="ORF">R0137_00145</name>
</gene>
<proteinExistence type="inferred from homology"/>